<name>A0A9W9IWX5_9EURO</name>
<feature type="region of interest" description="Disordered" evidence="1">
    <location>
        <begin position="62"/>
        <end position="90"/>
    </location>
</feature>
<dbReference type="PROSITE" id="PS50090">
    <property type="entry name" value="MYB_LIKE"/>
    <property type="match status" value="1"/>
</dbReference>
<dbReference type="AlphaFoldDB" id="A0A9W9IWX5"/>
<evidence type="ECO:0000313" key="4">
    <source>
        <dbReference type="Proteomes" id="UP001150879"/>
    </source>
</evidence>
<feature type="domain" description="Myb-like" evidence="2">
    <location>
        <begin position="98"/>
        <end position="152"/>
    </location>
</feature>
<gene>
    <name evidence="3" type="ORF">N7472_010512</name>
</gene>
<keyword evidence="4" id="KW-1185">Reference proteome</keyword>
<organism evidence="3 4">
    <name type="scientific">Penicillium cf. griseofulvum</name>
    <dbReference type="NCBI Taxonomy" id="2972120"/>
    <lineage>
        <taxon>Eukaryota</taxon>
        <taxon>Fungi</taxon>
        <taxon>Dikarya</taxon>
        <taxon>Ascomycota</taxon>
        <taxon>Pezizomycotina</taxon>
        <taxon>Eurotiomycetes</taxon>
        <taxon>Eurotiomycetidae</taxon>
        <taxon>Eurotiales</taxon>
        <taxon>Aspergillaceae</taxon>
        <taxon>Penicillium</taxon>
    </lineage>
</organism>
<reference evidence="3" key="2">
    <citation type="journal article" date="2023" name="IMA Fungus">
        <title>Comparative genomic study of the Penicillium genus elucidates a diverse pangenome and 15 lateral gene transfer events.</title>
        <authorList>
            <person name="Petersen C."/>
            <person name="Sorensen T."/>
            <person name="Nielsen M.R."/>
            <person name="Sondergaard T.E."/>
            <person name="Sorensen J.L."/>
            <person name="Fitzpatrick D.A."/>
            <person name="Frisvad J.C."/>
            <person name="Nielsen K.L."/>
        </authorList>
    </citation>
    <scope>NUCLEOTIDE SEQUENCE</scope>
    <source>
        <strain evidence="3">IBT 16849</strain>
    </source>
</reference>
<dbReference type="Proteomes" id="UP001150879">
    <property type="component" value="Unassembled WGS sequence"/>
</dbReference>
<evidence type="ECO:0000313" key="3">
    <source>
        <dbReference type="EMBL" id="KAJ5185672.1"/>
    </source>
</evidence>
<dbReference type="OrthoDB" id="2143914at2759"/>
<comment type="caution">
    <text evidence="3">The sequence shown here is derived from an EMBL/GenBank/DDBJ whole genome shotgun (WGS) entry which is preliminary data.</text>
</comment>
<evidence type="ECO:0000259" key="2">
    <source>
        <dbReference type="PROSITE" id="PS50090"/>
    </source>
</evidence>
<proteinExistence type="predicted"/>
<accession>A0A9W9IWX5</accession>
<dbReference type="EMBL" id="JAPQKP010000006">
    <property type="protein sequence ID" value="KAJ5185672.1"/>
    <property type="molecule type" value="Genomic_DNA"/>
</dbReference>
<dbReference type="InterPro" id="IPR001005">
    <property type="entry name" value="SANT/Myb"/>
</dbReference>
<reference evidence="3" key="1">
    <citation type="submission" date="2022-11" db="EMBL/GenBank/DDBJ databases">
        <authorList>
            <person name="Petersen C."/>
        </authorList>
    </citation>
    <scope>NUCLEOTIDE SEQUENCE</scope>
    <source>
        <strain evidence="3">IBT 16849</strain>
    </source>
</reference>
<sequence length="176" mass="19888">MIILFPLSASFSILHDGKRGAGNGVVAALTDFTARMCHFLPPFLSWLFEGALPHFLKTPPSTNDASASTCGSGQDEVSKPMSELPSTSTRLADVEHTRSSRRGLKWSTDEDQLLVKFRKEEKLTWPEVIKRFGRVFSGRRQGAIQVYWSTNLSKRQLSLAKDSWKRRLFTDVKWQA</sequence>
<protein>
    <recommendedName>
        <fullName evidence="2">Myb-like domain-containing protein</fullName>
    </recommendedName>
</protein>
<evidence type="ECO:0000256" key="1">
    <source>
        <dbReference type="SAM" id="MobiDB-lite"/>
    </source>
</evidence>
<feature type="compositionally biased region" description="Polar residues" evidence="1">
    <location>
        <begin position="62"/>
        <end position="72"/>
    </location>
</feature>